<proteinExistence type="predicted"/>
<gene>
    <name evidence="2" type="ORF">CVM73_12650</name>
</gene>
<dbReference type="Proteomes" id="UP000231194">
    <property type="component" value="Unassembled WGS sequence"/>
</dbReference>
<dbReference type="Gene3D" id="3.40.50.1220">
    <property type="entry name" value="TPP-binding domain"/>
    <property type="match status" value="1"/>
</dbReference>
<name>A0A2M8RAT0_9BRAD</name>
<organism evidence="2 3">
    <name type="scientific">Bradyrhizobium forestalis</name>
    <dbReference type="NCBI Taxonomy" id="1419263"/>
    <lineage>
        <taxon>Bacteria</taxon>
        <taxon>Pseudomonadati</taxon>
        <taxon>Pseudomonadota</taxon>
        <taxon>Alphaproteobacteria</taxon>
        <taxon>Hyphomicrobiales</taxon>
        <taxon>Nitrobacteraceae</taxon>
        <taxon>Bradyrhizobium</taxon>
    </lineage>
</organism>
<dbReference type="EMBL" id="PGVG01000008">
    <property type="protein sequence ID" value="PJG54931.1"/>
    <property type="molecule type" value="Genomic_DNA"/>
</dbReference>
<dbReference type="AlphaFoldDB" id="A0A2M8RAT0"/>
<accession>A0A2M8RAT0</accession>
<keyword evidence="3" id="KW-1185">Reference proteome</keyword>
<dbReference type="Pfam" id="PF13289">
    <property type="entry name" value="SIR2_2"/>
    <property type="match status" value="1"/>
</dbReference>
<dbReference type="InterPro" id="IPR029035">
    <property type="entry name" value="DHS-like_NAD/FAD-binding_dom"/>
</dbReference>
<evidence type="ECO:0000256" key="1">
    <source>
        <dbReference type="SAM" id="MobiDB-lite"/>
    </source>
</evidence>
<dbReference type="SUPFAM" id="SSF52467">
    <property type="entry name" value="DHS-like NAD/FAD-binding domain"/>
    <property type="match status" value="1"/>
</dbReference>
<evidence type="ECO:0000313" key="3">
    <source>
        <dbReference type="Proteomes" id="UP000231194"/>
    </source>
</evidence>
<sequence length="730" mass="82861">MRMGRRLRGFDPEQCFDAKLAARGGRFTLSRQRGLPSEKHRKQRSQKQRTADFGPLLASRKCTTRSTFSDRPVRIPCRNLFSGLVALYDRLSSRSDDFLPVHSFTPKSLRETYNCNSAYIHSILVARKRAAQRPSLKDRDLSQCELRLSNLDGAVVFVGSMLSADQDTGLPNGLRIGDAVLEKILEKLDALPAKFHITDERIKTIRTFARDTPFEQLFNSYPFDADAREIFADTFRRGKPNKFHAALADAVDKKKIAAIVTTNYDTCLEQSLRAFDLVIEQEHITKAPTSTNAVCLFKLHGCASLPSSIIYRLKDEGALPTWKREYLAALVRGRDVALLGYSGRDFDICPILLNSEYKSLTWLFPGTDLGQQLKSQSQNAQHVFGNLDRFPRVRAALGGFDAFFDMRDAFHPTKDSGEIVSRLFEKERQHPEEFAHWRASLLNAISCRIGTDAILGTLDVRTQSEPRFIRLRSDSLERSGCYRDSISEVVRWRNALDRTKQPDDWLETFVVEAGRCYTAGYLGGAARAFAAFRREITSLERDSIVFDESLAISHETYLYLLMRKRIPAAFPPLGKFLYPVLTHTLDIPRLQKAADFLYSRGRWQELHLIHQAASDFGVRLDIGAGSDRHVLLSAMDGFSQLNNLVGQAAAYRKSPVWDPDHCARLLDGLWAYGHNPEYWKCFVAFRRSLPVDVVDKARDRCAHAFAQCQYSALLTLVSRIRLRVGTRKSR</sequence>
<comment type="caution">
    <text evidence="2">The sequence shown here is derived from an EMBL/GenBank/DDBJ whole genome shotgun (WGS) entry which is preliminary data.</text>
</comment>
<reference evidence="2 3" key="1">
    <citation type="submission" date="2017-11" db="EMBL/GenBank/DDBJ databases">
        <title>Bradyrhizobium forestalis sp. nov., an efficient nitrogen-fixing bacterium isolated from nodules of forest legume species in the Amazon.</title>
        <authorList>
            <person name="Costa E.M."/>
            <person name="Guimaraes A."/>
            <person name="Carvalho T.S."/>
            <person name="Rodrigues T.L."/>
            <person name="Ribeiro P.R.A."/>
            <person name="Lebbe L."/>
            <person name="Willems A."/>
            <person name="Moreira F.M.S."/>
        </authorList>
    </citation>
    <scope>NUCLEOTIDE SEQUENCE [LARGE SCALE GENOMIC DNA]</scope>
    <source>
        <strain evidence="2 3">INPA54B</strain>
    </source>
</reference>
<evidence type="ECO:0000313" key="2">
    <source>
        <dbReference type="EMBL" id="PJG54931.1"/>
    </source>
</evidence>
<feature type="region of interest" description="Disordered" evidence="1">
    <location>
        <begin position="29"/>
        <end position="53"/>
    </location>
</feature>
<protein>
    <submittedName>
        <fullName evidence="2">Uncharacterized protein</fullName>
    </submittedName>
</protein>